<comment type="caution">
    <text evidence="2">The sequence shown here is derived from an EMBL/GenBank/DDBJ whole genome shotgun (WGS) entry which is preliminary data.</text>
</comment>
<dbReference type="GO" id="GO:0000245">
    <property type="term" value="P:spliceosomal complex assembly"/>
    <property type="evidence" value="ECO:0007669"/>
    <property type="project" value="InterPro"/>
</dbReference>
<dbReference type="OrthoDB" id="77463at2759"/>
<keyword evidence="3" id="KW-1185">Reference proteome</keyword>
<name>A0A9N8ZF10_9GLOM</name>
<proteinExistence type="predicted"/>
<evidence type="ECO:0000313" key="3">
    <source>
        <dbReference type="Proteomes" id="UP000789831"/>
    </source>
</evidence>
<dbReference type="InterPro" id="IPR047574">
    <property type="entry name" value="AD"/>
</dbReference>
<dbReference type="GO" id="GO:0000387">
    <property type="term" value="P:spliceosomal snRNP assembly"/>
    <property type="evidence" value="ECO:0007669"/>
    <property type="project" value="TreeGrafter"/>
</dbReference>
<dbReference type="InterPro" id="IPR046856">
    <property type="entry name" value="Gemin6_C"/>
</dbReference>
<evidence type="ECO:0000259" key="1">
    <source>
        <dbReference type="PROSITE" id="PS52001"/>
    </source>
</evidence>
<dbReference type="PANTHER" id="PTHR14710">
    <property type="entry name" value="GEM-ASSOCIATED PROTEIN 6"/>
    <property type="match status" value="1"/>
</dbReference>
<dbReference type="Pfam" id="PF20417">
    <property type="entry name" value="Gemin6_C"/>
    <property type="match status" value="1"/>
</dbReference>
<dbReference type="InterPro" id="IPR009422">
    <property type="entry name" value="Gemin6"/>
</dbReference>
<dbReference type="AlphaFoldDB" id="A0A9N8ZF10"/>
<dbReference type="PROSITE" id="PS52001">
    <property type="entry name" value="AD"/>
    <property type="match status" value="1"/>
</dbReference>
<dbReference type="GO" id="GO:0005634">
    <property type="term" value="C:nucleus"/>
    <property type="evidence" value="ECO:0007669"/>
    <property type="project" value="InterPro"/>
</dbReference>
<reference evidence="2" key="1">
    <citation type="submission" date="2021-06" db="EMBL/GenBank/DDBJ databases">
        <authorList>
            <person name="Kallberg Y."/>
            <person name="Tangrot J."/>
            <person name="Rosling A."/>
        </authorList>
    </citation>
    <scope>NUCLEOTIDE SEQUENCE</scope>
    <source>
        <strain evidence="2">MT106</strain>
    </source>
</reference>
<dbReference type="EMBL" id="CAJVPL010000403">
    <property type="protein sequence ID" value="CAG8492875.1"/>
    <property type="molecule type" value="Genomic_DNA"/>
</dbReference>
<protein>
    <submittedName>
        <fullName evidence="2">2913_t:CDS:1</fullName>
    </submittedName>
</protein>
<gene>
    <name evidence="2" type="ORF">AGERDE_LOCUS3845</name>
</gene>
<evidence type="ECO:0000313" key="2">
    <source>
        <dbReference type="EMBL" id="CAG8492875.1"/>
    </source>
</evidence>
<accession>A0A9N8ZF10</accession>
<organism evidence="2 3">
    <name type="scientific">Ambispora gerdemannii</name>
    <dbReference type="NCBI Taxonomy" id="144530"/>
    <lineage>
        <taxon>Eukaryota</taxon>
        <taxon>Fungi</taxon>
        <taxon>Fungi incertae sedis</taxon>
        <taxon>Mucoromycota</taxon>
        <taxon>Glomeromycotina</taxon>
        <taxon>Glomeromycetes</taxon>
        <taxon>Archaeosporales</taxon>
        <taxon>Ambisporaceae</taxon>
        <taxon>Ambispora</taxon>
    </lineage>
</organism>
<feature type="domain" description="AD" evidence="1">
    <location>
        <begin position="76"/>
        <end position="168"/>
    </location>
</feature>
<dbReference type="GO" id="GO:0032797">
    <property type="term" value="C:SMN complex"/>
    <property type="evidence" value="ECO:0007669"/>
    <property type="project" value="TreeGrafter"/>
</dbReference>
<sequence>MSNNDNDNSPYGLTFIEIEASLGQKVIVHLKNGEIIDDGFLYNVDPVTFTVLLLKILAIMQSIVESLEVKTGGTRDSISKEKLDSLITTRVRDFANTSEKMKARKRDVISFLKSNRIQVIHTPEDPIIHIMDRAHISPPYVPDSIRCNNEIMLKRVKDLILKVPFVYDSIDVDQETQRRQ</sequence>
<dbReference type="Proteomes" id="UP000789831">
    <property type="component" value="Unassembled WGS sequence"/>
</dbReference>
<dbReference type="PANTHER" id="PTHR14710:SF2">
    <property type="entry name" value="GEM-ASSOCIATED PROTEIN 6"/>
    <property type="match status" value="1"/>
</dbReference>